<dbReference type="Proteomes" id="UP001341840">
    <property type="component" value="Unassembled WGS sequence"/>
</dbReference>
<organism evidence="1 2">
    <name type="scientific">Stylosanthes scabra</name>
    <dbReference type="NCBI Taxonomy" id="79078"/>
    <lineage>
        <taxon>Eukaryota</taxon>
        <taxon>Viridiplantae</taxon>
        <taxon>Streptophyta</taxon>
        <taxon>Embryophyta</taxon>
        <taxon>Tracheophyta</taxon>
        <taxon>Spermatophyta</taxon>
        <taxon>Magnoliopsida</taxon>
        <taxon>eudicotyledons</taxon>
        <taxon>Gunneridae</taxon>
        <taxon>Pentapetalae</taxon>
        <taxon>rosids</taxon>
        <taxon>fabids</taxon>
        <taxon>Fabales</taxon>
        <taxon>Fabaceae</taxon>
        <taxon>Papilionoideae</taxon>
        <taxon>50 kb inversion clade</taxon>
        <taxon>dalbergioids sensu lato</taxon>
        <taxon>Dalbergieae</taxon>
        <taxon>Pterocarpus clade</taxon>
        <taxon>Stylosanthes</taxon>
    </lineage>
</organism>
<evidence type="ECO:0008006" key="3">
    <source>
        <dbReference type="Google" id="ProtNLM"/>
    </source>
</evidence>
<dbReference type="EMBL" id="JASCZI010272024">
    <property type="protein sequence ID" value="MED6219338.1"/>
    <property type="molecule type" value="Genomic_DNA"/>
</dbReference>
<gene>
    <name evidence="1" type="ORF">PIB30_034856</name>
</gene>
<keyword evidence="2" id="KW-1185">Reference proteome</keyword>
<evidence type="ECO:0000313" key="1">
    <source>
        <dbReference type="EMBL" id="MED6219338.1"/>
    </source>
</evidence>
<evidence type="ECO:0000313" key="2">
    <source>
        <dbReference type="Proteomes" id="UP001341840"/>
    </source>
</evidence>
<reference evidence="1 2" key="1">
    <citation type="journal article" date="2023" name="Plants (Basel)">
        <title>Bridging the Gap: Combining Genomics and Transcriptomics Approaches to Understand Stylosanthes scabra, an Orphan Legume from the Brazilian Caatinga.</title>
        <authorList>
            <person name="Ferreira-Neto J.R.C."/>
            <person name="da Silva M.D."/>
            <person name="Binneck E."/>
            <person name="de Melo N.F."/>
            <person name="da Silva R.H."/>
            <person name="de Melo A.L.T.M."/>
            <person name="Pandolfi V."/>
            <person name="Bustamante F.O."/>
            <person name="Brasileiro-Vidal A.C."/>
            <person name="Benko-Iseppon A.M."/>
        </authorList>
    </citation>
    <scope>NUCLEOTIDE SEQUENCE [LARGE SCALE GENOMIC DNA]</scope>
    <source>
        <tissue evidence="1">Leaves</tissue>
    </source>
</reference>
<name>A0ABU6ZCP2_9FABA</name>
<comment type="caution">
    <text evidence="1">The sequence shown here is derived from an EMBL/GenBank/DDBJ whole genome shotgun (WGS) entry which is preliminary data.</text>
</comment>
<proteinExistence type="predicted"/>
<protein>
    <recommendedName>
        <fullName evidence="3">RNase H type-1 domain-containing protein</fullName>
    </recommendedName>
</protein>
<sequence length="76" mass="8452">MEEPVEDQSTPKNHQLLLKISQQIPTNIEQPGDNDGRRGVGVVIRNEDRVVIAAATMEVQENLSVKEAEAMGRIWA</sequence>
<accession>A0ABU6ZCP2</accession>